<name>A0A8R2QXB4_BOMMO</name>
<keyword evidence="4 6" id="KW-1133">Transmembrane helix</keyword>
<feature type="transmembrane region" description="Helical" evidence="6">
    <location>
        <begin position="365"/>
        <end position="385"/>
    </location>
</feature>
<feature type="transmembrane region" description="Helical" evidence="6">
    <location>
        <begin position="210"/>
        <end position="227"/>
    </location>
</feature>
<dbReference type="SUPFAM" id="SSF103473">
    <property type="entry name" value="MFS general substrate transporter"/>
    <property type="match status" value="1"/>
</dbReference>
<comment type="subcellular location">
    <subcellularLocation>
        <location evidence="1">Membrane</location>
        <topology evidence="1">Multi-pass membrane protein</topology>
    </subcellularLocation>
</comment>
<feature type="transmembrane region" description="Helical" evidence="6">
    <location>
        <begin position="450"/>
        <end position="472"/>
    </location>
</feature>
<evidence type="ECO:0000259" key="7">
    <source>
        <dbReference type="PROSITE" id="PS50850"/>
    </source>
</evidence>
<evidence type="ECO:0000256" key="4">
    <source>
        <dbReference type="ARBA" id="ARBA00022989"/>
    </source>
</evidence>
<dbReference type="RefSeq" id="XP_037867614.1">
    <property type="nucleotide sequence ID" value="XM_038011686.2"/>
</dbReference>
<evidence type="ECO:0000256" key="5">
    <source>
        <dbReference type="ARBA" id="ARBA00023136"/>
    </source>
</evidence>
<keyword evidence="2" id="KW-0813">Transport</keyword>
<dbReference type="RefSeq" id="XP_062524929.1">
    <property type="nucleotide sequence ID" value="XM_062668945.1"/>
</dbReference>
<feature type="domain" description="Major facilitator superfamily (MFS) profile" evidence="7">
    <location>
        <begin position="38"/>
        <end position="502"/>
    </location>
</feature>
<dbReference type="InterPro" id="IPR020846">
    <property type="entry name" value="MFS_dom"/>
</dbReference>
<keyword evidence="5 6" id="KW-0472">Membrane</keyword>
<feature type="transmembrane region" description="Helical" evidence="6">
    <location>
        <begin position="415"/>
        <end position="438"/>
    </location>
</feature>
<dbReference type="KEGG" id="bmor:101737890"/>
<evidence type="ECO:0000256" key="2">
    <source>
        <dbReference type="ARBA" id="ARBA00022448"/>
    </source>
</evidence>
<dbReference type="InterPro" id="IPR036259">
    <property type="entry name" value="MFS_trans_sf"/>
</dbReference>
<dbReference type="InterPro" id="IPR011701">
    <property type="entry name" value="MFS"/>
</dbReference>
<feature type="transmembrane region" description="Helical" evidence="6">
    <location>
        <begin position="109"/>
        <end position="126"/>
    </location>
</feature>
<dbReference type="GO" id="GO:0022857">
    <property type="term" value="F:transmembrane transporter activity"/>
    <property type="evidence" value="ECO:0007669"/>
    <property type="project" value="InterPro"/>
</dbReference>
<feature type="transmembrane region" description="Helical" evidence="6">
    <location>
        <begin position="478"/>
        <end position="497"/>
    </location>
</feature>
<dbReference type="Gene3D" id="1.20.1250.20">
    <property type="entry name" value="MFS general substrate transporter like domains"/>
    <property type="match status" value="1"/>
</dbReference>
<feature type="transmembrane region" description="Helical" evidence="6">
    <location>
        <begin position="168"/>
        <end position="190"/>
    </location>
</feature>
<accession>A0A8R2QXB4</accession>
<dbReference type="AlphaFoldDB" id="A0A8R2QXB4"/>
<feature type="transmembrane region" description="Helical" evidence="6">
    <location>
        <begin position="46"/>
        <end position="68"/>
    </location>
</feature>
<feature type="transmembrane region" description="Helical" evidence="6">
    <location>
        <begin position="80"/>
        <end position="97"/>
    </location>
</feature>
<dbReference type="Pfam" id="PF07690">
    <property type="entry name" value="MFS_1"/>
    <property type="match status" value="1"/>
</dbReference>
<dbReference type="PANTHER" id="PTHR23511">
    <property type="entry name" value="SYNAPTIC VESICLE GLYCOPROTEIN 2"/>
    <property type="match status" value="1"/>
</dbReference>
<dbReference type="EnsemblMetazoa" id="XM_038011687.1">
    <property type="protein sequence ID" value="XP_037867615.1"/>
    <property type="gene ID" value="LOC101737890"/>
</dbReference>
<dbReference type="RefSeq" id="XP_062524930.1">
    <property type="nucleotide sequence ID" value="XM_062668946.1"/>
</dbReference>
<dbReference type="GeneID" id="101737890"/>
<organism evidence="8 9">
    <name type="scientific">Bombyx mori</name>
    <name type="common">Silk moth</name>
    <dbReference type="NCBI Taxonomy" id="7091"/>
    <lineage>
        <taxon>Eukaryota</taxon>
        <taxon>Metazoa</taxon>
        <taxon>Ecdysozoa</taxon>
        <taxon>Arthropoda</taxon>
        <taxon>Hexapoda</taxon>
        <taxon>Insecta</taxon>
        <taxon>Pterygota</taxon>
        <taxon>Neoptera</taxon>
        <taxon>Endopterygota</taxon>
        <taxon>Lepidoptera</taxon>
        <taxon>Glossata</taxon>
        <taxon>Ditrysia</taxon>
        <taxon>Bombycoidea</taxon>
        <taxon>Bombycidae</taxon>
        <taxon>Bombycinae</taxon>
        <taxon>Bombyx</taxon>
    </lineage>
</organism>
<dbReference type="PANTHER" id="PTHR23511:SF35">
    <property type="entry name" value="MAJOR FACILITATOR SUPERFAMILY (MFS) PROFILE DOMAIN-CONTAINING PROTEIN"/>
    <property type="match status" value="1"/>
</dbReference>
<dbReference type="GO" id="GO:0016020">
    <property type="term" value="C:membrane"/>
    <property type="evidence" value="ECO:0007669"/>
    <property type="project" value="UniProtKB-SubCell"/>
</dbReference>
<proteinExistence type="predicted"/>
<keyword evidence="3 6" id="KW-0812">Transmembrane</keyword>
<protein>
    <recommendedName>
        <fullName evidence="7">Major facilitator superfamily (MFS) profile domain-containing protein</fullName>
    </recommendedName>
</protein>
<feature type="transmembrane region" description="Helical" evidence="6">
    <location>
        <begin position="392"/>
        <end position="409"/>
    </location>
</feature>
<feature type="transmembrane region" description="Helical" evidence="6">
    <location>
        <begin position="132"/>
        <end position="156"/>
    </location>
</feature>
<evidence type="ECO:0000313" key="8">
    <source>
        <dbReference type="EnsemblMetazoa" id="XP_037867615.1"/>
    </source>
</evidence>
<evidence type="ECO:0000256" key="6">
    <source>
        <dbReference type="SAM" id="Phobius"/>
    </source>
</evidence>
<dbReference type="PROSITE" id="PS50850">
    <property type="entry name" value="MFS"/>
    <property type="match status" value="1"/>
</dbReference>
<keyword evidence="9" id="KW-1185">Reference proteome</keyword>
<reference evidence="9" key="1">
    <citation type="journal article" date="2008" name="Insect Biochem. Mol. Biol.">
        <title>The genome of a lepidopteran model insect, the silkworm Bombyx mori.</title>
        <authorList>
            <consortium name="International Silkworm Genome Consortium"/>
        </authorList>
    </citation>
    <scope>NUCLEOTIDE SEQUENCE [LARGE SCALE GENOMIC DNA]</scope>
    <source>
        <strain evidence="9">p50T</strain>
    </source>
</reference>
<evidence type="ECO:0000256" key="3">
    <source>
        <dbReference type="ARBA" id="ARBA00022692"/>
    </source>
</evidence>
<dbReference type="EnsemblMetazoa" id="XM_038011686.1">
    <property type="protein sequence ID" value="XP_037867614.1"/>
    <property type="gene ID" value="LOC101737890"/>
</dbReference>
<feature type="transmembrane region" description="Helical" evidence="6">
    <location>
        <begin position="299"/>
        <end position="321"/>
    </location>
</feature>
<sequence length="502" mass="54257">MKEKNMALKDVKEKSDLPQKVLENVDLEDALDLAGAGRYQLVHTALMLFSTTAAILEMIGVAFVLPAATCDLQLSDKLRGIITSIPNIGVILTAALWGRASDTLGRKPAMIASASMGGFVGLLAAFMPNLLAFSICKFCGSLFLSSASSLGFAYICEMLPVKSRDRTVLICNGLVMILSTLCPVLAWLILPYEWRYQMGAIIFRPWRLLTIVYAIPLLVVAVCMTWMQESPKFLVTRGKRTEALAVLRKIYSINRGKPEKEYCVKSLSCLSETASDASDTDELRNNSILSLLRPPHLKWLLLTGFLMFGLFSLLNGLFLFAPDTINRMLTGTSDEVGTICLYMNNGNNITAITDACVDTISNSTLLVMVVTTLVYSVIVMAISVAPLSKKTLLVAVFFVVGISCLVSGLSKNRMLAGVAMSSLQITALGIGPLTAYAIHLFPTSLRGTAVGAVMMFGRIGSALGANAAGFFLSIACTLTFYGFSFMLFLCAALSLLLPKDRS</sequence>
<evidence type="ECO:0000256" key="1">
    <source>
        <dbReference type="ARBA" id="ARBA00004141"/>
    </source>
</evidence>
<evidence type="ECO:0000313" key="9">
    <source>
        <dbReference type="Proteomes" id="UP000005204"/>
    </source>
</evidence>
<reference evidence="8" key="2">
    <citation type="submission" date="2022-06" db="UniProtKB">
        <authorList>
            <consortium name="EnsemblMetazoa"/>
        </authorList>
    </citation>
    <scope>IDENTIFICATION</scope>
    <source>
        <strain evidence="8">p50T (Dazao)</strain>
    </source>
</reference>
<dbReference type="Proteomes" id="UP000005204">
    <property type="component" value="Unassembled WGS sequence"/>
</dbReference>